<dbReference type="Pfam" id="PF06167">
    <property type="entry name" value="Peptidase_M90"/>
    <property type="match status" value="1"/>
</dbReference>
<dbReference type="KEGG" id="slim:SCL_1882"/>
<sequence length="272" mass="31104">MAAKRKPSPRRGARAGVLRNLYRRWRSRSNALSNALWAETLYSCAYARALPPDDRAQLRELTAQVLRAKAFEGAAGFKVTEPARARIALHAVIPILHLGLDYYADWSSIVIYPGDFRVQDEYMDEHGIVHREIMDLCGQSMSQGPIVLSWEAMRAENETPGDYDLVIHECAHKLDLLNGEANGFPPLHADMDARAWARDFHAAYRKLCTEVDDNAEHSRIDPYAAEDPAEFFAVMSETFFTNPHLVYEAYPSVYKQLQHFYRQDPRQFMKQA</sequence>
<accession>A0A1B4XHA2</accession>
<dbReference type="Gene3D" id="3.40.390.10">
    <property type="entry name" value="Collagenase (Catalytic Domain)"/>
    <property type="match status" value="1"/>
</dbReference>
<dbReference type="SUPFAM" id="SSF55486">
    <property type="entry name" value="Metalloproteases ('zincins'), catalytic domain"/>
    <property type="match status" value="1"/>
</dbReference>
<organism evidence="1 2">
    <name type="scientific">Sulfuricaulis limicola</name>
    <dbReference type="NCBI Taxonomy" id="1620215"/>
    <lineage>
        <taxon>Bacteria</taxon>
        <taxon>Pseudomonadati</taxon>
        <taxon>Pseudomonadota</taxon>
        <taxon>Gammaproteobacteria</taxon>
        <taxon>Acidiferrobacterales</taxon>
        <taxon>Acidiferrobacteraceae</taxon>
        <taxon>Sulfuricaulis</taxon>
    </lineage>
</organism>
<evidence type="ECO:0000313" key="2">
    <source>
        <dbReference type="Proteomes" id="UP000243180"/>
    </source>
</evidence>
<dbReference type="RefSeq" id="WP_172426005.1">
    <property type="nucleotide sequence ID" value="NZ_AP014879.1"/>
</dbReference>
<dbReference type="PANTHER" id="PTHR30164">
    <property type="entry name" value="MTFA PEPTIDASE"/>
    <property type="match status" value="1"/>
</dbReference>
<dbReference type="InParanoid" id="A0A1B4XHA2"/>
<dbReference type="Gene3D" id="1.10.472.150">
    <property type="entry name" value="Glucose-regulated metallo-peptidase M90, N-terminal domain"/>
    <property type="match status" value="1"/>
</dbReference>
<dbReference type="InterPro" id="IPR024079">
    <property type="entry name" value="MetalloPept_cat_dom_sf"/>
</dbReference>
<evidence type="ECO:0000313" key="1">
    <source>
        <dbReference type="EMBL" id="BAV34173.1"/>
    </source>
</evidence>
<dbReference type="EMBL" id="AP014879">
    <property type="protein sequence ID" value="BAV34173.1"/>
    <property type="molecule type" value="Genomic_DNA"/>
</dbReference>
<proteinExistence type="predicted"/>
<reference evidence="1 2" key="1">
    <citation type="submission" date="2015-05" db="EMBL/GenBank/DDBJ databases">
        <title>Complete genome sequence of a sulfur-oxidizing gammaproteobacterium strain HA5.</title>
        <authorList>
            <person name="Miura A."/>
            <person name="Kojima H."/>
            <person name="Fukui M."/>
        </authorList>
    </citation>
    <scope>NUCLEOTIDE SEQUENCE [LARGE SCALE GENOMIC DNA]</scope>
    <source>
        <strain evidence="1 2">HA5</strain>
    </source>
</reference>
<gene>
    <name evidence="1" type="ORF">SCL_1882</name>
</gene>
<dbReference type="PANTHER" id="PTHR30164:SF2">
    <property type="entry name" value="PROTEIN MTFA"/>
    <property type="match status" value="1"/>
</dbReference>
<dbReference type="FunCoup" id="A0A1B4XHA2">
    <property type="interactions" value="31"/>
</dbReference>
<name>A0A1B4XHA2_9GAMM</name>
<dbReference type="Proteomes" id="UP000243180">
    <property type="component" value="Chromosome"/>
</dbReference>
<dbReference type="GO" id="GO:0005829">
    <property type="term" value="C:cytosol"/>
    <property type="evidence" value="ECO:0007669"/>
    <property type="project" value="TreeGrafter"/>
</dbReference>
<keyword evidence="2" id="KW-1185">Reference proteome</keyword>
<dbReference type="GO" id="GO:0004177">
    <property type="term" value="F:aminopeptidase activity"/>
    <property type="evidence" value="ECO:0007669"/>
    <property type="project" value="TreeGrafter"/>
</dbReference>
<dbReference type="CDD" id="cd20169">
    <property type="entry name" value="Peptidase_M90_mtfA"/>
    <property type="match status" value="1"/>
</dbReference>
<dbReference type="FunFam" id="3.40.390.10:FF:000012">
    <property type="entry name" value="Protein MtfA"/>
    <property type="match status" value="1"/>
</dbReference>
<protein>
    <submittedName>
        <fullName evidence="1">Membrane protein</fullName>
    </submittedName>
</protein>
<dbReference type="GO" id="GO:0008237">
    <property type="term" value="F:metallopeptidase activity"/>
    <property type="evidence" value="ECO:0007669"/>
    <property type="project" value="InterPro"/>
</dbReference>
<dbReference type="AlphaFoldDB" id="A0A1B4XHA2"/>
<dbReference type="InterPro" id="IPR010384">
    <property type="entry name" value="MtfA_fam"/>
</dbReference>
<dbReference type="InterPro" id="IPR042252">
    <property type="entry name" value="MtfA_N"/>
</dbReference>